<proteinExistence type="predicted"/>
<dbReference type="AlphaFoldDB" id="A0A974WG21"/>
<gene>
    <name evidence="2" type="ORF">JR347_00525</name>
</gene>
<dbReference type="KEGG" id="fuv:JR347_00525"/>
<feature type="chain" id="PRO_5037767174" description="DUF4625 domain-containing protein" evidence="1">
    <location>
        <begin position="19"/>
        <end position="134"/>
    </location>
</feature>
<keyword evidence="1" id="KW-0732">Signal</keyword>
<reference evidence="2" key="1">
    <citation type="submission" date="2021-02" db="EMBL/GenBank/DDBJ databases">
        <title>Fulvivirga sp. S481 isolated from sea water.</title>
        <authorList>
            <person name="Bae S.S."/>
            <person name="Baek K."/>
        </authorList>
    </citation>
    <scope>NUCLEOTIDE SEQUENCE</scope>
    <source>
        <strain evidence="2">S481</strain>
    </source>
</reference>
<dbReference type="EMBL" id="CP070608">
    <property type="protein sequence ID" value="QSE97606.1"/>
    <property type="molecule type" value="Genomic_DNA"/>
</dbReference>
<evidence type="ECO:0000313" key="3">
    <source>
        <dbReference type="Proteomes" id="UP000662783"/>
    </source>
</evidence>
<accession>A0A974WG21</accession>
<protein>
    <recommendedName>
        <fullName evidence="4">DUF4625 domain-containing protein</fullName>
    </recommendedName>
</protein>
<evidence type="ECO:0000256" key="1">
    <source>
        <dbReference type="SAM" id="SignalP"/>
    </source>
</evidence>
<evidence type="ECO:0000313" key="2">
    <source>
        <dbReference type="EMBL" id="QSE97606.1"/>
    </source>
</evidence>
<name>A0A974WG21_9BACT</name>
<feature type="signal peptide" evidence="1">
    <location>
        <begin position="1"/>
        <end position="18"/>
    </location>
</feature>
<dbReference type="RefSeq" id="WP_205722115.1">
    <property type="nucleotide sequence ID" value="NZ_CP070608.1"/>
</dbReference>
<organism evidence="2 3">
    <name type="scientific">Fulvivirga lutea</name>
    <dbReference type="NCBI Taxonomy" id="2810512"/>
    <lineage>
        <taxon>Bacteria</taxon>
        <taxon>Pseudomonadati</taxon>
        <taxon>Bacteroidota</taxon>
        <taxon>Cytophagia</taxon>
        <taxon>Cytophagales</taxon>
        <taxon>Fulvivirgaceae</taxon>
        <taxon>Fulvivirga</taxon>
    </lineage>
</organism>
<keyword evidence="3" id="KW-1185">Reference proteome</keyword>
<sequence>MKKLFTLVLISAAFAVSAQNYEAPKEGVNLVVDNPQVVLEKGSSYDFEILMVRSVRAKRAKFEAPRVVGPKAIEFSVEQSAENSDLYTVSVNTANVEAGKYYYLVAAKGKGIHKAKGLSMSFEVTDGNSVASTN</sequence>
<evidence type="ECO:0008006" key="4">
    <source>
        <dbReference type="Google" id="ProtNLM"/>
    </source>
</evidence>
<dbReference type="Proteomes" id="UP000662783">
    <property type="component" value="Chromosome"/>
</dbReference>